<accession>A0AA39KA10</accession>
<organism evidence="2 3">
    <name type="scientific">Armillaria borealis</name>
    <dbReference type="NCBI Taxonomy" id="47425"/>
    <lineage>
        <taxon>Eukaryota</taxon>
        <taxon>Fungi</taxon>
        <taxon>Dikarya</taxon>
        <taxon>Basidiomycota</taxon>
        <taxon>Agaricomycotina</taxon>
        <taxon>Agaricomycetes</taxon>
        <taxon>Agaricomycetidae</taxon>
        <taxon>Agaricales</taxon>
        <taxon>Marasmiineae</taxon>
        <taxon>Physalacriaceae</taxon>
        <taxon>Armillaria</taxon>
    </lineage>
</organism>
<reference evidence="2" key="1">
    <citation type="submission" date="2023-06" db="EMBL/GenBank/DDBJ databases">
        <authorList>
            <consortium name="Lawrence Berkeley National Laboratory"/>
            <person name="Ahrendt S."/>
            <person name="Sahu N."/>
            <person name="Indic B."/>
            <person name="Wong-Bajracharya J."/>
            <person name="Merenyi Z."/>
            <person name="Ke H.-M."/>
            <person name="Monk M."/>
            <person name="Kocsube S."/>
            <person name="Drula E."/>
            <person name="Lipzen A."/>
            <person name="Balint B."/>
            <person name="Henrissat B."/>
            <person name="Andreopoulos B."/>
            <person name="Martin F.M."/>
            <person name="Harder C.B."/>
            <person name="Rigling D."/>
            <person name="Ford K.L."/>
            <person name="Foster G.D."/>
            <person name="Pangilinan J."/>
            <person name="Papanicolaou A."/>
            <person name="Barry K."/>
            <person name="LaButti K."/>
            <person name="Viragh M."/>
            <person name="Koriabine M."/>
            <person name="Yan M."/>
            <person name="Riley R."/>
            <person name="Champramary S."/>
            <person name="Plett K.L."/>
            <person name="Tsai I.J."/>
            <person name="Slot J."/>
            <person name="Sipos G."/>
            <person name="Plett J."/>
            <person name="Nagy L.G."/>
            <person name="Grigoriev I.V."/>
        </authorList>
    </citation>
    <scope>NUCLEOTIDE SEQUENCE</scope>
    <source>
        <strain evidence="2">FPL87.14</strain>
    </source>
</reference>
<feature type="region of interest" description="Disordered" evidence="1">
    <location>
        <begin position="207"/>
        <end position="228"/>
    </location>
</feature>
<feature type="compositionally biased region" description="Acidic residues" evidence="1">
    <location>
        <begin position="207"/>
        <end position="223"/>
    </location>
</feature>
<gene>
    <name evidence="2" type="ORF">EV421DRAFT_1895420</name>
</gene>
<proteinExistence type="predicted"/>
<dbReference type="Proteomes" id="UP001175226">
    <property type="component" value="Unassembled WGS sequence"/>
</dbReference>
<evidence type="ECO:0000256" key="1">
    <source>
        <dbReference type="SAM" id="MobiDB-lite"/>
    </source>
</evidence>
<dbReference type="AlphaFoldDB" id="A0AA39KA10"/>
<evidence type="ECO:0000313" key="3">
    <source>
        <dbReference type="Proteomes" id="UP001175226"/>
    </source>
</evidence>
<dbReference type="EMBL" id="JAUEPT010000001">
    <property type="protein sequence ID" value="KAK0456165.1"/>
    <property type="molecule type" value="Genomic_DNA"/>
</dbReference>
<evidence type="ECO:0000313" key="2">
    <source>
        <dbReference type="EMBL" id="KAK0456165.1"/>
    </source>
</evidence>
<comment type="caution">
    <text evidence="2">The sequence shown here is derived from an EMBL/GenBank/DDBJ whole genome shotgun (WGS) entry which is preliminary data.</text>
</comment>
<protein>
    <submittedName>
        <fullName evidence="2">Uncharacterized protein</fullName>
    </submittedName>
</protein>
<keyword evidence="3" id="KW-1185">Reference proteome</keyword>
<name>A0AA39KA10_9AGAR</name>
<sequence>MTADSKTNGFPDGYFIIRSAATKRLLDVACDDIEDGTELLLFPEKEKSLVERTQRLTTRHASVANVEVFYIDTSGALCSRSSGHALDIEGDRLVLRHRRPISLPFPNSYSHPLPKFSYDLQTKEIHVNFSCDPAYPLPSAFHSNAWKEKTYLLAAIPLRKPRTIIDDASQFIHSALTSSLSLFQSTSPTHSTPEEVYKSGVDLGEDEVVEEERGEEGEVDDSPEPSRKVRMLSVVDATVEDESLVEKARNRRRWQIEPLRIANKRTTA</sequence>